<accession>A0AAD3N7S3</accession>
<name>A0AAD3N7S3_LATJO</name>
<dbReference type="GO" id="GO:0016787">
    <property type="term" value="F:hydrolase activity"/>
    <property type="evidence" value="ECO:0007669"/>
    <property type="project" value="UniProtKB-KW"/>
</dbReference>
<evidence type="ECO:0000313" key="2">
    <source>
        <dbReference type="EMBL" id="GLD66877.1"/>
    </source>
</evidence>
<reference evidence="2" key="1">
    <citation type="submission" date="2022-08" db="EMBL/GenBank/DDBJ databases">
        <title>Genome sequencing of akame (Lates japonicus).</title>
        <authorList>
            <person name="Hashiguchi Y."/>
            <person name="Takahashi H."/>
        </authorList>
    </citation>
    <scope>NUCLEOTIDE SEQUENCE</scope>
    <source>
        <strain evidence="2">Kochi</strain>
    </source>
</reference>
<sequence length="115" mass="12336">MAHSRPSSPPENGPGPPADPKVKAINVHEVIKPHSSRGSQNHVDSPRVHTAGKTTPPRVTMIRIAARSNGRKVEVEEAANKSKSTWRPIQEVLNVDTVLNELEHSAAGSNDSRGA</sequence>
<keyword evidence="3" id="KW-1185">Reference proteome</keyword>
<evidence type="ECO:0000313" key="3">
    <source>
        <dbReference type="Proteomes" id="UP001279410"/>
    </source>
</evidence>
<evidence type="ECO:0000256" key="1">
    <source>
        <dbReference type="SAM" id="MobiDB-lite"/>
    </source>
</evidence>
<feature type="region of interest" description="Disordered" evidence="1">
    <location>
        <begin position="1"/>
        <end position="58"/>
    </location>
</feature>
<comment type="caution">
    <text evidence="2">The sequence shown here is derived from an EMBL/GenBank/DDBJ whole genome shotgun (WGS) entry which is preliminary data.</text>
</comment>
<dbReference type="Proteomes" id="UP001279410">
    <property type="component" value="Unassembled WGS sequence"/>
</dbReference>
<dbReference type="AlphaFoldDB" id="A0AAD3N7S3"/>
<protein>
    <submittedName>
        <fullName evidence="2">Inactive ubiquitin carboxyl-terminal hydrolase 53-like isoform X1</fullName>
    </submittedName>
</protein>
<proteinExistence type="predicted"/>
<organism evidence="2 3">
    <name type="scientific">Lates japonicus</name>
    <name type="common">Japanese lates</name>
    <dbReference type="NCBI Taxonomy" id="270547"/>
    <lineage>
        <taxon>Eukaryota</taxon>
        <taxon>Metazoa</taxon>
        <taxon>Chordata</taxon>
        <taxon>Craniata</taxon>
        <taxon>Vertebrata</taxon>
        <taxon>Euteleostomi</taxon>
        <taxon>Actinopterygii</taxon>
        <taxon>Neopterygii</taxon>
        <taxon>Teleostei</taxon>
        <taxon>Neoteleostei</taxon>
        <taxon>Acanthomorphata</taxon>
        <taxon>Carangaria</taxon>
        <taxon>Carangaria incertae sedis</taxon>
        <taxon>Centropomidae</taxon>
        <taxon>Lates</taxon>
    </lineage>
</organism>
<dbReference type="EMBL" id="BRZM01000099">
    <property type="protein sequence ID" value="GLD66877.1"/>
    <property type="molecule type" value="Genomic_DNA"/>
</dbReference>
<gene>
    <name evidence="2" type="ORF">AKAME5_001825000</name>
</gene>
<feature type="compositionally biased region" description="Pro residues" evidence="1">
    <location>
        <begin position="7"/>
        <end position="19"/>
    </location>
</feature>
<keyword evidence="2" id="KW-0378">Hydrolase</keyword>